<dbReference type="SUPFAM" id="SSF55797">
    <property type="entry name" value="PR-1-like"/>
    <property type="match status" value="1"/>
</dbReference>
<dbReference type="Proteomes" id="UP001530293">
    <property type="component" value="Unassembled WGS sequence"/>
</dbReference>
<proteinExistence type="predicted"/>
<dbReference type="InterPro" id="IPR014044">
    <property type="entry name" value="CAP_dom"/>
</dbReference>
<dbReference type="AlphaFoldDB" id="A0ABD3LYC9"/>
<keyword evidence="3" id="KW-1185">Reference proteome</keyword>
<dbReference type="EMBL" id="JALLBG020000293">
    <property type="protein sequence ID" value="KAL3756759.1"/>
    <property type="molecule type" value="Genomic_DNA"/>
</dbReference>
<dbReference type="FunFam" id="3.40.33.10:FF:000029">
    <property type="entry name" value="Predicted protein"/>
    <property type="match status" value="1"/>
</dbReference>
<evidence type="ECO:0000313" key="2">
    <source>
        <dbReference type="EMBL" id="KAL3756759.1"/>
    </source>
</evidence>
<accession>A0ABD3LYC9</accession>
<dbReference type="InterPro" id="IPR001283">
    <property type="entry name" value="CRISP-related"/>
</dbReference>
<dbReference type="PRINTS" id="PR00837">
    <property type="entry name" value="V5TPXLIKE"/>
</dbReference>
<evidence type="ECO:0000259" key="1">
    <source>
        <dbReference type="SMART" id="SM00198"/>
    </source>
</evidence>
<protein>
    <recommendedName>
        <fullName evidence="1">SCP domain-containing protein</fullName>
    </recommendedName>
</protein>
<dbReference type="Gene3D" id="3.40.33.10">
    <property type="entry name" value="CAP"/>
    <property type="match status" value="1"/>
</dbReference>
<feature type="domain" description="SCP" evidence="1">
    <location>
        <begin position="53"/>
        <end position="195"/>
    </location>
</feature>
<reference evidence="2 3" key="1">
    <citation type="submission" date="2024-10" db="EMBL/GenBank/DDBJ databases">
        <title>Updated reference genomes for cyclostephanoid diatoms.</title>
        <authorList>
            <person name="Roberts W.R."/>
            <person name="Alverson A.J."/>
        </authorList>
    </citation>
    <scope>NUCLEOTIDE SEQUENCE [LARGE SCALE GENOMIC DNA]</scope>
    <source>
        <strain evidence="2 3">AJA232-27</strain>
    </source>
</reference>
<dbReference type="Pfam" id="PF00188">
    <property type="entry name" value="CAP"/>
    <property type="match status" value="1"/>
</dbReference>
<evidence type="ECO:0000313" key="3">
    <source>
        <dbReference type="Proteomes" id="UP001530293"/>
    </source>
</evidence>
<comment type="caution">
    <text evidence="2">The sequence shown here is derived from an EMBL/GenBank/DDBJ whole genome shotgun (WGS) entry which is preliminary data.</text>
</comment>
<gene>
    <name evidence="2" type="ORF">ACHAWU_003509</name>
</gene>
<dbReference type="InterPro" id="IPR035940">
    <property type="entry name" value="CAP_sf"/>
</dbReference>
<sequence length="227" mass="25576">MYNSRGTQSFTSVGVHTFLIETRPMSQSLSNPDSVSWFIPRDDSSDFEANMSARDHEWLTAHNVRRKRYHEEFGRTYVPLKWSPKLADAAKEYAIELLSDCDYEGILHEQNVGEGENLAKNDGEGSWGDMYPADSILSRWVEREIGKGNPGNAHMTQVLWRASNYVGCGESVKPHGEGYCRIQVCRYARPGNCDMKSYDASIGNNWMIPMLMAESKCGPLCAPEGCF</sequence>
<dbReference type="SMART" id="SM00198">
    <property type="entry name" value="SCP"/>
    <property type="match status" value="1"/>
</dbReference>
<name>A0ABD3LYC9_9STRA</name>
<organism evidence="2 3">
    <name type="scientific">Discostella pseudostelligera</name>
    <dbReference type="NCBI Taxonomy" id="259834"/>
    <lineage>
        <taxon>Eukaryota</taxon>
        <taxon>Sar</taxon>
        <taxon>Stramenopiles</taxon>
        <taxon>Ochrophyta</taxon>
        <taxon>Bacillariophyta</taxon>
        <taxon>Coscinodiscophyceae</taxon>
        <taxon>Thalassiosirophycidae</taxon>
        <taxon>Stephanodiscales</taxon>
        <taxon>Stephanodiscaceae</taxon>
        <taxon>Discostella</taxon>
    </lineage>
</organism>
<dbReference type="PANTHER" id="PTHR10334">
    <property type="entry name" value="CYSTEINE-RICH SECRETORY PROTEIN-RELATED"/>
    <property type="match status" value="1"/>
</dbReference>